<proteinExistence type="predicted"/>
<feature type="transmembrane region" description="Helical" evidence="1">
    <location>
        <begin position="21"/>
        <end position="43"/>
    </location>
</feature>
<evidence type="ECO:0000256" key="1">
    <source>
        <dbReference type="SAM" id="Phobius"/>
    </source>
</evidence>
<dbReference type="Proteomes" id="UP000246722">
    <property type="component" value="Unassembled WGS sequence"/>
</dbReference>
<evidence type="ECO:0000313" key="3">
    <source>
        <dbReference type="EMBL" id="PXA68187.1"/>
    </source>
</evidence>
<keyword evidence="1" id="KW-1133">Transmembrane helix</keyword>
<evidence type="ECO:0000259" key="2">
    <source>
        <dbReference type="Pfam" id="PF13349"/>
    </source>
</evidence>
<keyword evidence="1" id="KW-0472">Membrane</keyword>
<name>A0A317ZVJ9_9MICO</name>
<protein>
    <recommendedName>
        <fullName evidence="2">DUF4097 domain-containing protein</fullName>
    </recommendedName>
</protein>
<reference evidence="3 4" key="1">
    <citation type="submission" date="2018-05" db="EMBL/GenBank/DDBJ databases">
        <title>Genetic diversity of glacier-inhabiting Cryobacterium bacteria in China and description of Cryobacterium mengkeensis sp. nov. and Arthrobacter glacialis sp. nov.</title>
        <authorList>
            <person name="Liu Q."/>
            <person name="Xin Y.-H."/>
        </authorList>
    </citation>
    <scope>NUCLEOTIDE SEQUENCE [LARGE SCALE GENOMIC DNA]</scope>
    <source>
        <strain evidence="3 4">SK-1</strain>
    </source>
</reference>
<keyword evidence="1" id="KW-0812">Transmembrane</keyword>
<dbReference type="OrthoDB" id="5107115at2"/>
<dbReference type="RefSeq" id="WP_146215837.1">
    <property type="nucleotide sequence ID" value="NZ_QHLY01000012.1"/>
</dbReference>
<comment type="caution">
    <text evidence="3">The sequence shown here is derived from an EMBL/GenBank/DDBJ whole genome shotgun (WGS) entry which is preliminary data.</text>
</comment>
<gene>
    <name evidence="3" type="ORF">CTB96_16310</name>
</gene>
<sequence length="269" mass="27570">MPRQPQRQPPPGAGPAPLWRTLLFILVPILGLLLLIAAFVFALSGRSGPVDLGADLAPGTSLSVQVPNAALTLEPSTDGQVHVRMTGSYFGNEPTLTARTSGGVTEVRGGCRPQLFSRCAITVAVQLPTALPSTVDGENGRITASGLTGRLDLHTTNGTIDVLGSVGRVNLRTTNGDVRVAESASASVAATTTNGSVTLQFVNPPDSVDAGSTNGSVTVRVPVDGVTYRVTAQTTNGSVDSDTVPSDSTSRRSITALTTNGGITIQAID</sequence>
<dbReference type="EMBL" id="QHLY01000012">
    <property type="protein sequence ID" value="PXA68187.1"/>
    <property type="molecule type" value="Genomic_DNA"/>
</dbReference>
<dbReference type="AlphaFoldDB" id="A0A317ZVJ9"/>
<evidence type="ECO:0000313" key="4">
    <source>
        <dbReference type="Proteomes" id="UP000246722"/>
    </source>
</evidence>
<dbReference type="InterPro" id="IPR025164">
    <property type="entry name" value="Toastrack_DUF4097"/>
</dbReference>
<accession>A0A317ZVJ9</accession>
<feature type="domain" description="DUF4097" evidence="2">
    <location>
        <begin position="140"/>
        <end position="265"/>
    </location>
</feature>
<keyword evidence="4" id="KW-1185">Reference proteome</keyword>
<organism evidence="3 4">
    <name type="scientific">Cryobacterium arcticum</name>
    <dbReference type="NCBI Taxonomy" id="670052"/>
    <lineage>
        <taxon>Bacteria</taxon>
        <taxon>Bacillati</taxon>
        <taxon>Actinomycetota</taxon>
        <taxon>Actinomycetes</taxon>
        <taxon>Micrococcales</taxon>
        <taxon>Microbacteriaceae</taxon>
        <taxon>Cryobacterium</taxon>
    </lineage>
</organism>
<dbReference type="Pfam" id="PF13349">
    <property type="entry name" value="DUF4097"/>
    <property type="match status" value="1"/>
</dbReference>